<feature type="domain" description="Wadjet protein JetD C-terminal" evidence="2">
    <location>
        <begin position="382"/>
        <end position="553"/>
    </location>
</feature>
<feature type="compositionally biased region" description="Basic and acidic residues" evidence="1">
    <location>
        <begin position="78"/>
        <end position="108"/>
    </location>
</feature>
<evidence type="ECO:0000259" key="2">
    <source>
        <dbReference type="Pfam" id="PF09983"/>
    </source>
</evidence>
<evidence type="ECO:0000313" key="4">
    <source>
        <dbReference type="EMBL" id="TNU73672.1"/>
    </source>
</evidence>
<keyword evidence="5" id="KW-1185">Reference proteome</keyword>
<name>A0A5C5BC56_9MICO</name>
<dbReference type="EMBL" id="VENP01000036">
    <property type="protein sequence ID" value="TNU73672.1"/>
    <property type="molecule type" value="Genomic_DNA"/>
</dbReference>
<evidence type="ECO:0000256" key="1">
    <source>
        <dbReference type="SAM" id="MobiDB-lite"/>
    </source>
</evidence>
<dbReference type="Proteomes" id="UP000313849">
    <property type="component" value="Unassembled WGS sequence"/>
</dbReference>
<organism evidence="4 5">
    <name type="scientific">Miniimonas arenae</name>
    <dbReference type="NCBI Taxonomy" id="676201"/>
    <lineage>
        <taxon>Bacteria</taxon>
        <taxon>Bacillati</taxon>
        <taxon>Actinomycetota</taxon>
        <taxon>Actinomycetes</taxon>
        <taxon>Micrococcales</taxon>
        <taxon>Beutenbergiaceae</taxon>
        <taxon>Miniimonas</taxon>
    </lineage>
</organism>
<dbReference type="Pfam" id="PF11795">
    <property type="entry name" value="DUF3322"/>
    <property type="match status" value="1"/>
</dbReference>
<feature type="compositionally biased region" description="Basic residues" evidence="1">
    <location>
        <begin position="1"/>
        <end position="29"/>
    </location>
</feature>
<gene>
    <name evidence="4" type="ORF">FH969_10085</name>
</gene>
<dbReference type="AlphaFoldDB" id="A0A5C5BC56"/>
<comment type="caution">
    <text evidence="4">The sequence shown here is derived from an EMBL/GenBank/DDBJ whole genome shotgun (WGS) entry which is preliminary data.</text>
</comment>
<dbReference type="InterPro" id="IPR024537">
    <property type="entry name" value="DUF3322"/>
</dbReference>
<dbReference type="OrthoDB" id="322908at2"/>
<proteinExistence type="predicted"/>
<evidence type="ECO:0008006" key="6">
    <source>
        <dbReference type="Google" id="ProtNLM"/>
    </source>
</evidence>
<sequence length="573" mass="62792">MPRHPRARHVPRPGDRSRRRGGQRARLRRGPVGGPEAEARGVLPRRGPALPADRRRGGRAPVRDDRARRGIRQGRLRLHPDGDGRVRRVRLPDGARDAHEAAADDRGVRRCHHVRDVPGLQGVAGRDGGDAPPRGTPARRRSGAPRAERPGGRVSDSPRAGTRRAGDWVTPSDVRAVAQRRYRRDHATWAAGGRSARTAPDVIDVPLHPPSERVALADLPGATAWAESWRAAHPAIDVTWQERRWSAVGNQRVPVRARVDGADAIADLAGEGARWRRLERRLDGLRAHWFAPGGSSDSDGPSVAGPAGLVGALRRVADDVAGLDEVDLARVVTVVDWVRDHPESGAYVRSLPVRGIDSKWLEGHRAVVERLHAGVTGRSELGLRRQNDLIRIRILDEAVRPGGISELALPLAELAAVRWPIAPQAALILENVESLVALPDIPGAVAVHGAGHAVGRLRDVPWLGEVPLAYWGDLDTHGFRALHHARESLPRVESVLMDAETLDAHRDLWGTEPAPHTGELPLLTPDERTVLEALREHGNVRLEQERIAWAYALARLRERLEVLTGEQRRTGYT</sequence>
<reference evidence="4 5" key="1">
    <citation type="submission" date="2019-06" db="EMBL/GenBank/DDBJ databases">
        <title>Draft genome sequence of Miniimonas arenae KCTC 19750T isolated from sea sand.</title>
        <authorList>
            <person name="Park S.-J."/>
        </authorList>
    </citation>
    <scope>NUCLEOTIDE SEQUENCE [LARGE SCALE GENOMIC DNA]</scope>
    <source>
        <strain evidence="4 5">KCTC 19750</strain>
    </source>
</reference>
<evidence type="ECO:0000313" key="5">
    <source>
        <dbReference type="Proteomes" id="UP000313849"/>
    </source>
</evidence>
<feature type="region of interest" description="Disordered" evidence="1">
    <location>
        <begin position="1"/>
        <end position="168"/>
    </location>
</feature>
<dbReference type="Pfam" id="PF09983">
    <property type="entry name" value="JetD_C"/>
    <property type="match status" value="1"/>
</dbReference>
<dbReference type="InterPro" id="IPR024534">
    <property type="entry name" value="JetD_C"/>
</dbReference>
<protein>
    <recommendedName>
        <fullName evidence="6">DUF3322 and DUF2220 domain-containing protein</fullName>
    </recommendedName>
</protein>
<evidence type="ECO:0000259" key="3">
    <source>
        <dbReference type="Pfam" id="PF11795"/>
    </source>
</evidence>
<accession>A0A5C5BC56</accession>
<feature type="domain" description="DUF3322" evidence="3">
    <location>
        <begin position="171"/>
        <end position="371"/>
    </location>
</feature>